<comment type="catalytic activity">
    <reaction evidence="1">
        <text>Hydrolysis of terminal non-reducing beta-D-galactose residues in beta-D-galactosides.</text>
        <dbReference type="EC" id="3.2.1.23"/>
    </reaction>
</comment>
<proteinExistence type="predicted"/>
<evidence type="ECO:0000256" key="4">
    <source>
        <dbReference type="ARBA" id="ARBA00023295"/>
    </source>
</evidence>
<evidence type="ECO:0000256" key="1">
    <source>
        <dbReference type="ARBA" id="ARBA00001412"/>
    </source>
</evidence>
<dbReference type="GO" id="GO:0004565">
    <property type="term" value="F:beta-galactosidase activity"/>
    <property type="evidence" value="ECO:0007669"/>
    <property type="project" value="UniProtKB-EC"/>
</dbReference>
<keyword evidence="3" id="KW-0378">Hydrolase</keyword>
<accession>A0A060CQX9</accession>
<dbReference type="AlphaFoldDB" id="A0A060CQX9"/>
<feature type="non-terminal residue" evidence="5">
    <location>
        <position position="94"/>
    </location>
</feature>
<dbReference type="Gene3D" id="2.60.120.260">
    <property type="entry name" value="Galactose-binding domain-like"/>
    <property type="match status" value="1"/>
</dbReference>
<reference evidence="5" key="1">
    <citation type="journal article" date="2013" name="Environ. Microbiol.">
        <title>Seasonally variable intestinal metagenomes of the red palm weevil (Rhynchophorus ferrugineus).</title>
        <authorList>
            <person name="Jia S."/>
            <person name="Zhang X."/>
            <person name="Zhang G."/>
            <person name="Yin A."/>
            <person name="Zhang S."/>
            <person name="Li F."/>
            <person name="Wang L."/>
            <person name="Zhao D."/>
            <person name="Yun Q."/>
            <person name="Tala"/>
            <person name="Wang J."/>
            <person name="Sun G."/>
            <person name="Baabdullah M."/>
            <person name="Yu X."/>
            <person name="Hu S."/>
            <person name="Al-Mssallem I.S."/>
            <person name="Yu J."/>
        </authorList>
    </citation>
    <scope>NUCLEOTIDE SEQUENCE</scope>
</reference>
<dbReference type="GO" id="GO:0009341">
    <property type="term" value="C:beta-galactosidase complex"/>
    <property type="evidence" value="ECO:0007669"/>
    <property type="project" value="TreeGrafter"/>
</dbReference>
<dbReference type="InterPro" id="IPR008979">
    <property type="entry name" value="Galactose-bd-like_sf"/>
</dbReference>
<evidence type="ECO:0000256" key="3">
    <source>
        <dbReference type="ARBA" id="ARBA00022801"/>
    </source>
</evidence>
<keyword evidence="4" id="KW-0326">Glycosidase</keyword>
<evidence type="ECO:0000256" key="2">
    <source>
        <dbReference type="ARBA" id="ARBA00012756"/>
    </source>
</evidence>
<dbReference type="EC" id="3.2.1.23" evidence="2"/>
<sequence length="94" mass="10495">MTCPDWENPQLTGRNRLPARAYFLPFADVASAREGDRCAALGFVDLTGSWQFTLFEGRGRVPRDVASRELAGAAAVDVPHMWQFDGFGRLQYTD</sequence>
<organism evidence="5">
    <name type="scientific">uncultured Gardnerella sp</name>
    <dbReference type="NCBI Taxonomy" id="293424"/>
    <lineage>
        <taxon>Bacteria</taxon>
        <taxon>Bacillati</taxon>
        <taxon>Actinomycetota</taxon>
        <taxon>Actinomycetes</taxon>
        <taxon>Bifidobacteriales</taxon>
        <taxon>Bifidobacteriaceae</taxon>
        <taxon>Gardnerella</taxon>
        <taxon>environmental samples</taxon>
    </lineage>
</organism>
<name>A0A060CQX9_9BIFI</name>
<dbReference type="GO" id="GO:0005990">
    <property type="term" value="P:lactose catabolic process"/>
    <property type="evidence" value="ECO:0007669"/>
    <property type="project" value="TreeGrafter"/>
</dbReference>
<protein>
    <recommendedName>
        <fullName evidence="2">beta-galactosidase</fullName>
        <ecNumber evidence="2">3.2.1.23</ecNumber>
    </recommendedName>
</protein>
<dbReference type="PANTHER" id="PTHR46323">
    <property type="entry name" value="BETA-GALACTOSIDASE"/>
    <property type="match status" value="1"/>
</dbReference>
<dbReference type="EMBL" id="KF128300">
    <property type="protein sequence ID" value="AIA95665.1"/>
    <property type="molecule type" value="Genomic_DNA"/>
</dbReference>
<dbReference type="InterPro" id="IPR050347">
    <property type="entry name" value="Bact_Beta-galactosidase"/>
</dbReference>
<dbReference type="PANTHER" id="PTHR46323:SF2">
    <property type="entry name" value="BETA-GALACTOSIDASE"/>
    <property type="match status" value="1"/>
</dbReference>
<evidence type="ECO:0000313" key="5">
    <source>
        <dbReference type="EMBL" id="AIA95665.1"/>
    </source>
</evidence>
<dbReference type="SUPFAM" id="SSF49785">
    <property type="entry name" value="Galactose-binding domain-like"/>
    <property type="match status" value="1"/>
</dbReference>